<dbReference type="SUPFAM" id="SSF52075">
    <property type="entry name" value="Outer arm dynein light chain 1"/>
    <property type="match status" value="1"/>
</dbReference>
<dbReference type="InterPro" id="IPR050216">
    <property type="entry name" value="LRR_domain-containing"/>
</dbReference>
<dbReference type="SMART" id="SM00369">
    <property type="entry name" value="LRR_TYP"/>
    <property type="match status" value="3"/>
</dbReference>
<sequence>MKSLPLDLLTHATKLDMQRNKLKRVTGISILTHLVELNLSRNKIMESIPEGIFPHLRKLKFLKLSGNRLTKLPSDINQCASITYLDLSKNCLQNIQPLVGLPKLKELFVGKNQLTELPSQLFKSSSCELIVCKATGNPLRCPPQEVYYLIFVSFQMATLSNYIT</sequence>
<accession>A0A671Y560</accession>
<dbReference type="InterPro" id="IPR003591">
    <property type="entry name" value="Leu-rich_rpt_typical-subtyp"/>
</dbReference>
<dbReference type="Proteomes" id="UP000472265">
    <property type="component" value="Chromosome 4"/>
</dbReference>
<dbReference type="GeneTree" id="ENSGT00960000187709"/>
<evidence type="ECO:0000256" key="2">
    <source>
        <dbReference type="ARBA" id="ARBA00022737"/>
    </source>
</evidence>
<dbReference type="InterPro" id="IPR032675">
    <property type="entry name" value="LRR_dom_sf"/>
</dbReference>
<dbReference type="Ensembl" id="ENSSAUT00010061575.1">
    <property type="protein sequence ID" value="ENSSAUP00010058675.1"/>
    <property type="gene ID" value="ENSSAUG00010023929.1"/>
</dbReference>
<dbReference type="InParanoid" id="A0A671Y560"/>
<dbReference type="SMART" id="SM00364">
    <property type="entry name" value="LRR_BAC"/>
    <property type="match status" value="2"/>
</dbReference>
<dbReference type="PANTHER" id="PTHR48051:SF55">
    <property type="entry name" value="MALIGNANT FIBROUS HISTIOCYTOMA-AMPLIFIED SEQUENCE 1 HOMOLOG"/>
    <property type="match status" value="1"/>
</dbReference>
<keyword evidence="2" id="KW-0677">Repeat</keyword>
<organism evidence="3 4">
    <name type="scientific">Sparus aurata</name>
    <name type="common">Gilthead sea bream</name>
    <dbReference type="NCBI Taxonomy" id="8175"/>
    <lineage>
        <taxon>Eukaryota</taxon>
        <taxon>Metazoa</taxon>
        <taxon>Chordata</taxon>
        <taxon>Craniata</taxon>
        <taxon>Vertebrata</taxon>
        <taxon>Euteleostomi</taxon>
        <taxon>Actinopterygii</taxon>
        <taxon>Neopterygii</taxon>
        <taxon>Teleostei</taxon>
        <taxon>Neoteleostei</taxon>
        <taxon>Acanthomorphata</taxon>
        <taxon>Eupercaria</taxon>
        <taxon>Spariformes</taxon>
        <taxon>Sparidae</taxon>
        <taxon>Sparus</taxon>
    </lineage>
</organism>
<reference evidence="3" key="3">
    <citation type="submission" date="2025-09" db="UniProtKB">
        <authorList>
            <consortium name="Ensembl"/>
        </authorList>
    </citation>
    <scope>IDENTIFICATION</scope>
</reference>
<dbReference type="AlphaFoldDB" id="A0A671Y560"/>
<reference evidence="3" key="2">
    <citation type="submission" date="2025-08" db="UniProtKB">
        <authorList>
            <consortium name="Ensembl"/>
        </authorList>
    </citation>
    <scope>IDENTIFICATION</scope>
</reference>
<name>A0A671Y560_SPAAU</name>
<keyword evidence="1" id="KW-0433">Leucine-rich repeat</keyword>
<dbReference type="GO" id="GO:0005737">
    <property type="term" value="C:cytoplasm"/>
    <property type="evidence" value="ECO:0007669"/>
    <property type="project" value="TreeGrafter"/>
</dbReference>
<dbReference type="PANTHER" id="PTHR48051">
    <property type="match status" value="1"/>
</dbReference>
<evidence type="ECO:0000256" key="1">
    <source>
        <dbReference type="ARBA" id="ARBA00022614"/>
    </source>
</evidence>
<evidence type="ECO:0000313" key="4">
    <source>
        <dbReference type="Proteomes" id="UP000472265"/>
    </source>
</evidence>
<evidence type="ECO:0000313" key="3">
    <source>
        <dbReference type="Ensembl" id="ENSSAUP00010058675.1"/>
    </source>
</evidence>
<dbReference type="Gene3D" id="3.80.10.10">
    <property type="entry name" value="Ribonuclease Inhibitor"/>
    <property type="match status" value="1"/>
</dbReference>
<dbReference type="PROSITE" id="PS51450">
    <property type="entry name" value="LRR"/>
    <property type="match status" value="2"/>
</dbReference>
<keyword evidence="4" id="KW-1185">Reference proteome</keyword>
<dbReference type="Pfam" id="PF13855">
    <property type="entry name" value="LRR_8"/>
    <property type="match status" value="1"/>
</dbReference>
<protein>
    <submittedName>
        <fullName evidence="3">Uncharacterized protein</fullName>
    </submittedName>
</protein>
<reference evidence="3" key="1">
    <citation type="submission" date="2021-04" db="EMBL/GenBank/DDBJ databases">
        <authorList>
            <consortium name="Wellcome Sanger Institute Data Sharing"/>
        </authorList>
    </citation>
    <scope>NUCLEOTIDE SEQUENCE [LARGE SCALE GENOMIC DNA]</scope>
</reference>
<proteinExistence type="predicted"/>
<dbReference type="InterPro" id="IPR001611">
    <property type="entry name" value="Leu-rich_rpt"/>
</dbReference>